<sequence>MASSPDDEELSHSLVVWEFVPDEVYRDVRTDDAPSRVAEDHQGSILVAASVNEVGRMRGDEPVEVFVQSFTSVYNLNSFPVDRPLFVFLRPGQVPKDEVARDGELAHVMIVAESTQCYPVDDLERSCAYVADTPGGKPEAALARGDLVPRGLSQEVIEAAGAVPEVVDSGYFQATAPIDAERYTAIPGGGGEG</sequence>
<organism evidence="1 2">
    <name type="scientific">Blastococcus aurantiacus</name>
    <dbReference type="NCBI Taxonomy" id="1550231"/>
    <lineage>
        <taxon>Bacteria</taxon>
        <taxon>Bacillati</taxon>
        <taxon>Actinomycetota</taxon>
        <taxon>Actinomycetes</taxon>
        <taxon>Geodermatophilales</taxon>
        <taxon>Geodermatophilaceae</taxon>
        <taxon>Blastococcus</taxon>
    </lineage>
</organism>
<protein>
    <submittedName>
        <fullName evidence="1">Uncharacterized protein</fullName>
    </submittedName>
</protein>
<accession>A0A1G7LPT1</accession>
<name>A0A1G7LPT1_9ACTN</name>
<dbReference type="EMBL" id="FNBT01000004">
    <property type="protein sequence ID" value="SDF51538.1"/>
    <property type="molecule type" value="Genomic_DNA"/>
</dbReference>
<dbReference type="OrthoDB" id="9833912at2"/>
<keyword evidence="2" id="KW-1185">Reference proteome</keyword>
<gene>
    <name evidence="1" type="ORF">SAMN05660662_2444</name>
</gene>
<evidence type="ECO:0000313" key="2">
    <source>
        <dbReference type="Proteomes" id="UP000199406"/>
    </source>
</evidence>
<dbReference type="Proteomes" id="UP000199406">
    <property type="component" value="Unassembled WGS sequence"/>
</dbReference>
<dbReference type="RefSeq" id="WP_091766647.1">
    <property type="nucleotide sequence ID" value="NZ_FNBT01000004.1"/>
</dbReference>
<proteinExistence type="predicted"/>
<evidence type="ECO:0000313" key="1">
    <source>
        <dbReference type="EMBL" id="SDF51538.1"/>
    </source>
</evidence>
<reference evidence="2" key="1">
    <citation type="submission" date="2016-10" db="EMBL/GenBank/DDBJ databases">
        <authorList>
            <person name="Varghese N."/>
            <person name="Submissions S."/>
        </authorList>
    </citation>
    <scope>NUCLEOTIDE SEQUENCE [LARGE SCALE GENOMIC DNA]</scope>
    <source>
        <strain evidence="2">DSM 44268</strain>
    </source>
</reference>
<dbReference type="AlphaFoldDB" id="A0A1G7LPT1"/>